<dbReference type="SUPFAM" id="SSF56300">
    <property type="entry name" value="Metallo-dependent phosphatases"/>
    <property type="match status" value="1"/>
</dbReference>
<dbReference type="Pfam" id="PF09587">
    <property type="entry name" value="PGA_cap"/>
    <property type="match status" value="1"/>
</dbReference>
<dbReference type="InterPro" id="IPR019079">
    <property type="entry name" value="Capsule_synth_CapA"/>
</dbReference>
<reference evidence="3 4" key="1">
    <citation type="submission" date="2014-12" db="EMBL/GenBank/DDBJ databases">
        <title>Genome assembly of Enhygromyxa salina DSM 15201.</title>
        <authorList>
            <person name="Sharma G."/>
            <person name="Subramanian S."/>
        </authorList>
    </citation>
    <scope>NUCLEOTIDE SEQUENCE [LARGE SCALE GENOMIC DNA]</scope>
    <source>
        <strain evidence="3 4">DSM 15201</strain>
    </source>
</reference>
<dbReference type="InterPro" id="IPR052169">
    <property type="entry name" value="CW_Biosynth-Accessory"/>
</dbReference>
<dbReference type="PANTHER" id="PTHR33393">
    <property type="entry name" value="POLYGLUTAMINE SYNTHESIS ACCESSORY PROTEIN RV0574C-RELATED"/>
    <property type="match status" value="1"/>
</dbReference>
<proteinExistence type="inferred from homology"/>
<dbReference type="InterPro" id="IPR029052">
    <property type="entry name" value="Metallo-depent_PP-like"/>
</dbReference>
<evidence type="ECO:0000313" key="3">
    <source>
        <dbReference type="EMBL" id="KIG19258.1"/>
    </source>
</evidence>
<dbReference type="Proteomes" id="UP000031599">
    <property type="component" value="Unassembled WGS sequence"/>
</dbReference>
<name>A0A0C2A762_9BACT</name>
<comment type="similarity">
    <text evidence="1">Belongs to the CapA family.</text>
</comment>
<dbReference type="AlphaFoldDB" id="A0A0C2A762"/>
<dbReference type="Gene3D" id="3.60.21.10">
    <property type="match status" value="1"/>
</dbReference>
<dbReference type="SMART" id="SM00854">
    <property type="entry name" value="PGA_cap"/>
    <property type="match status" value="1"/>
</dbReference>
<evidence type="ECO:0000313" key="4">
    <source>
        <dbReference type="Proteomes" id="UP000031599"/>
    </source>
</evidence>
<feature type="domain" description="Capsule synthesis protein CapA" evidence="2">
    <location>
        <begin position="18"/>
        <end position="270"/>
    </location>
</feature>
<accession>A0A0C2A762</accession>
<gene>
    <name evidence="3" type="ORF">DB30_03814</name>
</gene>
<dbReference type="EMBL" id="JMCC02000003">
    <property type="protein sequence ID" value="KIG19258.1"/>
    <property type="molecule type" value="Genomic_DNA"/>
</dbReference>
<organism evidence="3 4">
    <name type="scientific">Enhygromyxa salina</name>
    <dbReference type="NCBI Taxonomy" id="215803"/>
    <lineage>
        <taxon>Bacteria</taxon>
        <taxon>Pseudomonadati</taxon>
        <taxon>Myxococcota</taxon>
        <taxon>Polyangia</taxon>
        <taxon>Nannocystales</taxon>
        <taxon>Nannocystaceae</taxon>
        <taxon>Enhygromyxa</taxon>
    </lineage>
</organism>
<evidence type="ECO:0000259" key="2">
    <source>
        <dbReference type="SMART" id="SM00854"/>
    </source>
</evidence>
<comment type="caution">
    <text evidence="3">The sequence shown here is derived from an EMBL/GenBank/DDBJ whole genome shotgun (WGS) entry which is preliminary data.</text>
</comment>
<dbReference type="CDD" id="cd07381">
    <property type="entry name" value="MPP_CapA"/>
    <property type="match status" value="1"/>
</dbReference>
<sequence length="368" mass="40173">MAPVEAEPVPPARAETLELTFVGDVVLGRYLVHRGEEFFAQMHPPADDPFARVASQLAADVVVGNLESPAMFEVPPLSPSSNKWRFGTSAAHMDQLLRGGFTVMSLANNHYFDLGVEGQLEGPQVLADAGLFAIGSSRTEDPLLRVETLEVQGWRIGFVAFATLRNHVGVRDGPQLPFTSLGQVRERLLPIIASARADHDLLIVVVHWGSEYANDVGNSNKIAARTLLDNGVDLVIGHHPHVLQAIERHSSGDDHDGLIAYSLGNFLFPRNDHRPGMTGVLRVRYRDMPASARPCLDEARFHPAYIVRQPGWHPEPAQGQRGRQVRQRLEQLSASHGTKLVRADPNGEAASEDLVVAGLRGCHSATPL</sequence>
<dbReference type="PANTHER" id="PTHR33393:SF13">
    <property type="entry name" value="PGA BIOSYNTHESIS PROTEIN CAPA"/>
    <property type="match status" value="1"/>
</dbReference>
<evidence type="ECO:0000256" key="1">
    <source>
        <dbReference type="ARBA" id="ARBA00005662"/>
    </source>
</evidence>
<protein>
    <submittedName>
        <fullName evidence="3">Capsule biosynthesis protein capA</fullName>
    </submittedName>
</protein>